<reference evidence="1" key="1">
    <citation type="journal article" date="2021" name="PeerJ">
        <title>Extensive microbial diversity within the chicken gut microbiome revealed by metagenomics and culture.</title>
        <authorList>
            <person name="Gilroy R."/>
            <person name="Ravi A."/>
            <person name="Getino M."/>
            <person name="Pursley I."/>
            <person name="Horton D.L."/>
            <person name="Alikhan N.F."/>
            <person name="Baker D."/>
            <person name="Gharbi K."/>
            <person name="Hall N."/>
            <person name="Watson M."/>
            <person name="Adriaenssens E.M."/>
            <person name="Foster-Nyarko E."/>
            <person name="Jarju S."/>
            <person name="Secka A."/>
            <person name="Antonio M."/>
            <person name="Oren A."/>
            <person name="Chaudhuri R.R."/>
            <person name="La Ragione R."/>
            <person name="Hildebrand F."/>
            <person name="Pallen M.J."/>
        </authorList>
    </citation>
    <scope>NUCLEOTIDE SEQUENCE</scope>
    <source>
        <strain evidence="1">CHK192-9172</strain>
    </source>
</reference>
<dbReference type="Proteomes" id="UP000824024">
    <property type="component" value="Unassembled WGS sequence"/>
</dbReference>
<evidence type="ECO:0000313" key="1">
    <source>
        <dbReference type="EMBL" id="HIZ08826.1"/>
    </source>
</evidence>
<dbReference type="InterPro" id="IPR019644">
    <property type="entry name" value="DUF2508"/>
</dbReference>
<proteinExistence type="predicted"/>
<sequence length="80" mass="9483">MKRSRQELSKNSDSSLLLRDIQKVKSELDCAYSNFENAVEPDLIDCYIYQLKSAQMRYKFLLNRAKQAELQEKRRDVAHN</sequence>
<gene>
    <name evidence="1" type="ORF">IAA08_12920</name>
</gene>
<evidence type="ECO:0000313" key="2">
    <source>
        <dbReference type="Proteomes" id="UP000824024"/>
    </source>
</evidence>
<accession>A0A9D2D5H8</accession>
<organism evidence="1 2">
    <name type="scientific">Candidatus Eubacterium avistercoris</name>
    <dbReference type="NCBI Taxonomy" id="2838567"/>
    <lineage>
        <taxon>Bacteria</taxon>
        <taxon>Bacillati</taxon>
        <taxon>Bacillota</taxon>
        <taxon>Clostridia</taxon>
        <taxon>Eubacteriales</taxon>
        <taxon>Eubacteriaceae</taxon>
        <taxon>Eubacterium</taxon>
    </lineage>
</organism>
<dbReference type="EMBL" id="DXCH01000341">
    <property type="protein sequence ID" value="HIZ08826.1"/>
    <property type="molecule type" value="Genomic_DNA"/>
</dbReference>
<protein>
    <submittedName>
        <fullName evidence="1">YaaL family protein</fullName>
    </submittedName>
</protein>
<name>A0A9D2D5H8_9FIRM</name>
<dbReference type="AlphaFoldDB" id="A0A9D2D5H8"/>
<reference evidence="1" key="2">
    <citation type="submission" date="2021-04" db="EMBL/GenBank/DDBJ databases">
        <authorList>
            <person name="Gilroy R."/>
        </authorList>
    </citation>
    <scope>NUCLEOTIDE SEQUENCE</scope>
    <source>
        <strain evidence="1">CHK192-9172</strain>
    </source>
</reference>
<dbReference type="Pfam" id="PF10704">
    <property type="entry name" value="DUF2508"/>
    <property type="match status" value="1"/>
</dbReference>
<comment type="caution">
    <text evidence="1">The sequence shown here is derived from an EMBL/GenBank/DDBJ whole genome shotgun (WGS) entry which is preliminary data.</text>
</comment>